<evidence type="ECO:0000313" key="1">
    <source>
        <dbReference type="EMBL" id="CAK0834388.1"/>
    </source>
</evidence>
<evidence type="ECO:0008006" key="3">
    <source>
        <dbReference type="Google" id="ProtNLM"/>
    </source>
</evidence>
<dbReference type="Proteomes" id="UP001189429">
    <property type="component" value="Unassembled WGS sequence"/>
</dbReference>
<evidence type="ECO:0000313" key="2">
    <source>
        <dbReference type="Proteomes" id="UP001189429"/>
    </source>
</evidence>
<proteinExistence type="predicted"/>
<organism evidence="1 2">
    <name type="scientific">Prorocentrum cordatum</name>
    <dbReference type="NCBI Taxonomy" id="2364126"/>
    <lineage>
        <taxon>Eukaryota</taxon>
        <taxon>Sar</taxon>
        <taxon>Alveolata</taxon>
        <taxon>Dinophyceae</taxon>
        <taxon>Prorocentrales</taxon>
        <taxon>Prorocentraceae</taxon>
        <taxon>Prorocentrum</taxon>
    </lineage>
</organism>
<gene>
    <name evidence="1" type="ORF">PCOR1329_LOCUS31823</name>
</gene>
<name>A0ABN9SR10_9DINO</name>
<sequence>MVGGAQRRMPYSVREAIMHVPAFILAQMARYFAQEAFAAYGKLPEWFHLQAVVEDWWKGYRQLFPCRKHVGLVVVAVLHPVERRWLNVVLRGLPFGLGAAVNQFNRAPAVLTAAARRILFIMCAHYVDDNGILELTGLHGDGPAAFQRLCRLAGAHLPAKKRKPETAMPVLLRALTDLASIINDCAVAYGPKPGAREAFEKEMALVWERGELTSGQASHLRVVLSWLDSSCIGRLCRAALSALVARQYYDGTTAIPERSNLHASRRYLQAAVRYAPATPLPLLAPPRRPI</sequence>
<keyword evidence="2" id="KW-1185">Reference proteome</keyword>
<comment type="caution">
    <text evidence="1">The sequence shown here is derived from an EMBL/GenBank/DDBJ whole genome shotgun (WGS) entry which is preliminary data.</text>
</comment>
<reference evidence="1" key="1">
    <citation type="submission" date="2023-10" db="EMBL/GenBank/DDBJ databases">
        <authorList>
            <person name="Chen Y."/>
            <person name="Shah S."/>
            <person name="Dougan E. K."/>
            <person name="Thang M."/>
            <person name="Chan C."/>
        </authorList>
    </citation>
    <scope>NUCLEOTIDE SEQUENCE [LARGE SCALE GENOMIC DNA]</scope>
</reference>
<dbReference type="EMBL" id="CAUYUJ010012669">
    <property type="protein sequence ID" value="CAK0834388.1"/>
    <property type="molecule type" value="Genomic_DNA"/>
</dbReference>
<accession>A0ABN9SR10</accession>
<protein>
    <recommendedName>
        <fullName evidence="3">Peroxisomal membrane protein PEX16</fullName>
    </recommendedName>
</protein>